<evidence type="ECO:0000256" key="1">
    <source>
        <dbReference type="SAM" id="MobiDB-lite"/>
    </source>
</evidence>
<evidence type="ECO:0000313" key="3">
    <source>
        <dbReference type="Proteomes" id="UP000215305"/>
    </source>
</evidence>
<dbReference type="STRING" id="41047.A0A397GDI8"/>
<dbReference type="VEuPathDB" id="FungiDB:CDV56_104453"/>
<dbReference type="PANTHER" id="PTHR37540">
    <property type="entry name" value="TRANSCRIPTION FACTOR (ACR-2), PUTATIVE-RELATED-RELATED"/>
    <property type="match status" value="1"/>
</dbReference>
<organism evidence="2 3">
    <name type="scientific">Aspergillus thermomutatus</name>
    <name type="common">Neosartorya pseudofischeri</name>
    <dbReference type="NCBI Taxonomy" id="41047"/>
    <lineage>
        <taxon>Eukaryota</taxon>
        <taxon>Fungi</taxon>
        <taxon>Dikarya</taxon>
        <taxon>Ascomycota</taxon>
        <taxon>Pezizomycotina</taxon>
        <taxon>Eurotiomycetes</taxon>
        <taxon>Eurotiomycetidae</taxon>
        <taxon>Eurotiales</taxon>
        <taxon>Aspergillaceae</taxon>
        <taxon>Aspergillus</taxon>
        <taxon>Aspergillus subgen. Fumigati</taxon>
    </lineage>
</organism>
<sequence>MDKSDRFIFINGPRLVSMGTIKDRRRIRSQLMRRVFLERMPPEERSQELLNPHVDESIDEFALSMRGYHHQLASSHRLKTTTRSRQAQLLNSTKSGLASSSNGDRSCCAFCSAIIKAGHETGTSTVCNQCREAVDMAINTRHNSVIHKTKRDINRIVHLHLTRLADGQIDPFGGPANGRGDPGYYQLLDHFFTTLVPSLRRTHAWIEGCFEAYLKGTWSPLLFHSTCMAASVHLERTAQNHGAIHYPSRATEQLYHKGAALRALQSAITGPIIGTRTLDEIILCICFLAVHDDIQESLAKDYNPFNPPLQDLQGLDFYGFSSFHGVHWNAIRQLVMRNGGLHTVKLYGAPWFLSYTSLKYAMFTASTPEFPIIDPAGNMYGSDSPFQILQISSTVEKVRPWHKTLCNGGFRQLQTLRIKKSIIRTLLDLSEFAQAVQLHLPKQDDAMAMDRLGDIRNLVQHRLLCLPKPSDSPLLLEEGIFEKKNNNGHQRVEEDEQQQEEEGKSHTTVMAMAMAMTMEVYRACWLAVFLFSTHVTFPIPATRPTRENLVPQLQDAIRRSSDFLADENEDEDKGKSEILLWCTMIGGIAAQDGEVERRCWYAGQLRKLCHTLNIQTWAKMQQLMRSFAWVDVACDEGGYQLWMEAYPSSCR</sequence>
<name>A0A397GDI8_ASPTH</name>
<comment type="caution">
    <text evidence="2">The sequence shown here is derived from an EMBL/GenBank/DDBJ whole genome shotgun (WGS) entry which is preliminary data.</text>
</comment>
<dbReference type="AlphaFoldDB" id="A0A397GDI8"/>
<reference evidence="2" key="1">
    <citation type="submission" date="2018-08" db="EMBL/GenBank/DDBJ databases">
        <title>Draft genome sequence of azole-resistant Aspergillus thermomutatus (Neosartorya pseudofischeri) strain HMR AF 39, isolated from a human nasal aspirate.</title>
        <authorList>
            <person name="Parent-Michaud M."/>
            <person name="Dufresne P.J."/>
            <person name="Fournier E."/>
            <person name="Martineau C."/>
            <person name="Moreira S."/>
            <person name="Perkins V."/>
            <person name="De Repentigny L."/>
            <person name="Dufresne S.F."/>
        </authorList>
    </citation>
    <scope>NUCLEOTIDE SEQUENCE [LARGE SCALE GENOMIC DNA]</scope>
    <source>
        <strain evidence="2">HMR AF 39</strain>
    </source>
</reference>
<protein>
    <recommendedName>
        <fullName evidence="4">Transcription factor domain-containing protein</fullName>
    </recommendedName>
</protein>
<dbReference type="GeneID" id="38126427"/>
<gene>
    <name evidence="2" type="ORF">CDV56_104453</name>
</gene>
<evidence type="ECO:0008006" key="4">
    <source>
        <dbReference type="Google" id="ProtNLM"/>
    </source>
</evidence>
<dbReference type="OrthoDB" id="3469466at2759"/>
<keyword evidence="3" id="KW-1185">Reference proteome</keyword>
<dbReference type="RefSeq" id="XP_026611399.1">
    <property type="nucleotide sequence ID" value="XM_026758072.1"/>
</dbReference>
<dbReference type="Proteomes" id="UP000215305">
    <property type="component" value="Unassembled WGS sequence"/>
</dbReference>
<dbReference type="PANTHER" id="PTHR37540:SF5">
    <property type="entry name" value="TRANSCRIPTION FACTOR DOMAIN-CONTAINING PROTEIN"/>
    <property type="match status" value="1"/>
</dbReference>
<feature type="region of interest" description="Disordered" evidence="1">
    <location>
        <begin position="485"/>
        <end position="504"/>
    </location>
</feature>
<accession>A0A397GDI8</accession>
<evidence type="ECO:0000313" key="2">
    <source>
        <dbReference type="EMBL" id="RHZ47023.1"/>
    </source>
</evidence>
<dbReference type="EMBL" id="NKHU02000233">
    <property type="protein sequence ID" value="RHZ47023.1"/>
    <property type="molecule type" value="Genomic_DNA"/>
</dbReference>
<proteinExistence type="predicted"/>